<organism evidence="1 2">
    <name type="scientific">Marssonina brunnea f. sp. multigermtubi (strain MB_m1)</name>
    <name type="common">Marssonina leaf spot fungus</name>
    <dbReference type="NCBI Taxonomy" id="1072389"/>
    <lineage>
        <taxon>Eukaryota</taxon>
        <taxon>Fungi</taxon>
        <taxon>Dikarya</taxon>
        <taxon>Ascomycota</taxon>
        <taxon>Pezizomycotina</taxon>
        <taxon>Leotiomycetes</taxon>
        <taxon>Helotiales</taxon>
        <taxon>Drepanopezizaceae</taxon>
        <taxon>Drepanopeziza</taxon>
    </lineage>
</organism>
<gene>
    <name evidence="1" type="ORF">MBM_09405</name>
</gene>
<reference evidence="1 2" key="1">
    <citation type="journal article" date="2012" name="BMC Genomics">
        <title>Sequencing the genome of Marssonina brunnea reveals fungus-poplar co-evolution.</title>
        <authorList>
            <person name="Zhu S."/>
            <person name="Cao Y.-Z."/>
            <person name="Jiang C."/>
            <person name="Tan B.-Y."/>
            <person name="Wang Z."/>
            <person name="Feng S."/>
            <person name="Zhang L."/>
            <person name="Su X.-H."/>
            <person name="Brejova B."/>
            <person name="Vinar T."/>
            <person name="Xu M."/>
            <person name="Wang M.-X."/>
            <person name="Zhang S.-G."/>
            <person name="Huang M.-R."/>
            <person name="Wu R."/>
            <person name="Zhou Y."/>
        </authorList>
    </citation>
    <scope>NUCLEOTIDE SEQUENCE [LARGE SCALE GENOMIC DNA]</scope>
    <source>
        <strain evidence="1 2">MB_m1</strain>
    </source>
</reference>
<dbReference type="InParanoid" id="K1WHM4"/>
<protein>
    <submittedName>
        <fullName evidence="1">Uncharacterized protein</fullName>
    </submittedName>
</protein>
<dbReference type="Proteomes" id="UP000006753">
    <property type="component" value="Unassembled WGS sequence"/>
</dbReference>
<evidence type="ECO:0000313" key="1">
    <source>
        <dbReference type="EMBL" id="EKD12371.1"/>
    </source>
</evidence>
<accession>K1WHM4</accession>
<dbReference type="AlphaFoldDB" id="K1WHM4"/>
<proteinExistence type="predicted"/>
<dbReference type="KEGG" id="mbe:MBM_09405"/>
<keyword evidence="2" id="KW-1185">Reference proteome</keyword>
<dbReference type="EMBL" id="JH921458">
    <property type="protein sequence ID" value="EKD12371.1"/>
    <property type="molecule type" value="Genomic_DNA"/>
</dbReference>
<dbReference type="HOGENOM" id="CLU_2134048_0_0_1"/>
<evidence type="ECO:0000313" key="2">
    <source>
        <dbReference type="Proteomes" id="UP000006753"/>
    </source>
</evidence>
<name>K1WHM4_MARBU</name>
<sequence length="113" mass="13507">MLNKLLKERDYSAQEVYDNYKHNARTYLMLHYPYRKEDDLLTDVTGEEHPIFALAYSACKRLYRDPYSDSLHMPDYYDPLSIADEEDKASLDDKYDIESLKLRDRNDIDAKEE</sequence>